<sequence>MSMLTSTERLGRTRLRISAGPSGGRCQVRTAVTRSDPTASALRAVVVEHAAARARVALVPEGALLLAGDAIEIDVSVGEGLEVDLVETGGTVAYDMRGSAARWDVRVDLAAGATLRWGGLPFVVAAGAEVARAVRVRCAAGARLALRETLVLGRYGEQPGSVRQTTTVHDPAGPVLVEDLPLDAASAPWMLGGARVVTSVLSVGADVPETPDDLHRYDLDRPGAVLWRRLGQQVHDVELTGAWDEISGCS</sequence>
<keyword evidence="3" id="KW-1185">Reference proteome</keyword>
<organism evidence="2 3">
    <name type="scientific">Nocardioides aromaticivorans</name>
    <dbReference type="NCBI Taxonomy" id="200618"/>
    <lineage>
        <taxon>Bacteria</taxon>
        <taxon>Bacillati</taxon>
        <taxon>Actinomycetota</taxon>
        <taxon>Actinomycetes</taxon>
        <taxon>Propionibacteriales</taxon>
        <taxon>Nocardioidaceae</taxon>
        <taxon>Nocardioides</taxon>
    </lineage>
</organism>
<reference evidence="2 3" key="1">
    <citation type="submission" date="2017-06" db="EMBL/GenBank/DDBJ databases">
        <title>Complete Genome Sequence of the Soil Carbazole-Degrading Bacterium Nocardioides aromaticivorans IC177.</title>
        <authorList>
            <person name="Vejarano F."/>
            <person name="Suzuki-Minakuchi C."/>
            <person name="Ohtsubo Y."/>
            <person name="Tsuda M."/>
            <person name="Okada K."/>
            <person name="Nojiri H."/>
        </authorList>
    </citation>
    <scope>NUCLEOTIDE SEQUENCE [LARGE SCALE GENOMIC DNA]</scope>
    <source>
        <strain evidence="2 3">IC177</strain>
    </source>
</reference>
<evidence type="ECO:0000313" key="3">
    <source>
        <dbReference type="Proteomes" id="UP000662818"/>
    </source>
</evidence>
<dbReference type="Proteomes" id="UP000662818">
    <property type="component" value="Chromosome"/>
</dbReference>
<accession>A0ABX7PL38</accession>
<dbReference type="Pfam" id="PF01774">
    <property type="entry name" value="UreD"/>
    <property type="match status" value="1"/>
</dbReference>
<protein>
    <submittedName>
        <fullName evidence="2">Urease accessory protein</fullName>
    </submittedName>
</protein>
<evidence type="ECO:0000313" key="2">
    <source>
        <dbReference type="EMBL" id="QSR26452.1"/>
    </source>
</evidence>
<evidence type="ECO:0000256" key="1">
    <source>
        <dbReference type="ARBA" id="ARBA00023186"/>
    </source>
</evidence>
<dbReference type="InterPro" id="IPR002669">
    <property type="entry name" value="UreD"/>
</dbReference>
<name>A0ABX7PL38_9ACTN</name>
<dbReference type="EMBL" id="CP022295">
    <property type="protein sequence ID" value="QSR26452.1"/>
    <property type="molecule type" value="Genomic_DNA"/>
</dbReference>
<proteinExistence type="predicted"/>
<gene>
    <name evidence="2" type="ORF">CFH99_12535</name>
</gene>
<keyword evidence="1" id="KW-0143">Chaperone</keyword>